<comment type="caution">
    <text evidence="1">The sequence shown here is derived from an EMBL/GenBank/DDBJ whole genome shotgun (WGS) entry which is preliminary data.</text>
</comment>
<evidence type="ECO:0000313" key="1">
    <source>
        <dbReference type="EMBL" id="SDJ56524.1"/>
    </source>
</evidence>
<organism evidence="1 2">
    <name type="scientific">Paraburkholderia steynii</name>
    <dbReference type="NCBI Taxonomy" id="1245441"/>
    <lineage>
        <taxon>Bacteria</taxon>
        <taxon>Pseudomonadati</taxon>
        <taxon>Pseudomonadota</taxon>
        <taxon>Betaproteobacteria</taxon>
        <taxon>Burkholderiales</taxon>
        <taxon>Burkholderiaceae</taxon>
        <taxon>Paraburkholderia</taxon>
    </lineage>
</organism>
<proteinExistence type="predicted"/>
<keyword evidence="2" id="KW-1185">Reference proteome</keyword>
<evidence type="ECO:0000313" key="2">
    <source>
        <dbReference type="Proteomes" id="UP000198900"/>
    </source>
</evidence>
<gene>
    <name evidence="1" type="ORF">SAMN04487926_16412</name>
</gene>
<reference evidence="1" key="1">
    <citation type="submission" date="2016-10" db="EMBL/GenBank/DDBJ databases">
        <authorList>
            <person name="Varghese N."/>
            <person name="Submissions S."/>
        </authorList>
    </citation>
    <scope>NUCLEOTIDE SEQUENCE [LARGE SCALE GENOMIC DNA]</scope>
    <source>
        <strain evidence="1">YR281</strain>
    </source>
</reference>
<name>A0A7Z7FPM3_9BURK</name>
<sequence length="57" mass="6355">MILQFQRHANGGDVAALVLDNGFNTATGTLNQGAGIWARGARWNLYAMWYVYHRTSV</sequence>
<dbReference type="AlphaFoldDB" id="A0A7Z7FPM3"/>
<protein>
    <submittedName>
        <fullName evidence="1">Uncharacterized protein</fullName>
    </submittedName>
</protein>
<dbReference type="Proteomes" id="UP000198900">
    <property type="component" value="Unassembled WGS sequence"/>
</dbReference>
<dbReference type="EMBL" id="FNDI01000064">
    <property type="protein sequence ID" value="SDJ56524.1"/>
    <property type="molecule type" value="Genomic_DNA"/>
</dbReference>
<accession>A0A7Z7FPM3</accession>